<proteinExistence type="predicted"/>
<protein>
    <submittedName>
        <fullName evidence="2">SB domain-containing protein</fullName>
    </submittedName>
</protein>
<keyword evidence="1" id="KW-1185">Reference proteome</keyword>
<evidence type="ECO:0000313" key="2">
    <source>
        <dbReference type="WBParaSite" id="HCON_00049890-00001"/>
    </source>
</evidence>
<dbReference type="WBParaSite" id="HCON_00049890-00001">
    <property type="protein sequence ID" value="HCON_00049890-00001"/>
    <property type="gene ID" value="HCON_00049890"/>
</dbReference>
<dbReference type="Pfam" id="PF03564">
    <property type="entry name" value="DUF1759"/>
    <property type="match status" value="1"/>
</dbReference>
<organism evidence="1 2">
    <name type="scientific">Haemonchus contortus</name>
    <name type="common">Barber pole worm</name>
    <dbReference type="NCBI Taxonomy" id="6289"/>
    <lineage>
        <taxon>Eukaryota</taxon>
        <taxon>Metazoa</taxon>
        <taxon>Ecdysozoa</taxon>
        <taxon>Nematoda</taxon>
        <taxon>Chromadorea</taxon>
        <taxon>Rhabditida</taxon>
        <taxon>Rhabditina</taxon>
        <taxon>Rhabditomorpha</taxon>
        <taxon>Strongyloidea</taxon>
        <taxon>Trichostrongylidae</taxon>
        <taxon>Haemonchus</taxon>
    </lineage>
</organism>
<evidence type="ECO:0000313" key="1">
    <source>
        <dbReference type="Proteomes" id="UP000025227"/>
    </source>
</evidence>
<accession>A0A7I4Y672</accession>
<dbReference type="InterPro" id="IPR005312">
    <property type="entry name" value="DUF1759"/>
</dbReference>
<dbReference type="Proteomes" id="UP000025227">
    <property type="component" value="Unplaced"/>
</dbReference>
<dbReference type="OrthoDB" id="5864015at2759"/>
<dbReference type="AlphaFoldDB" id="A0A7I4Y672"/>
<reference evidence="2" key="1">
    <citation type="submission" date="2020-12" db="UniProtKB">
        <authorList>
            <consortium name="WormBaseParasite"/>
        </authorList>
    </citation>
    <scope>IDENTIFICATION</scope>
    <source>
        <strain evidence="2">MHco3</strain>
    </source>
</reference>
<name>A0A7I4Y672_HAECO</name>
<sequence>MFGAQVPRGSYIQKRERQATTITGPTVMVHRIQANHADCCKAATEDSPGLLSEISKEVNANLKLVSDTLENLAKTADQTAELLSGEEQKQIEEYLERTSELHEQSLRGEAKRAIRQYAVTEENYTAAVEILQAKFGDKSKLIYDLQVRLERASATSIYISSEGY</sequence>